<accession>A0ACB8BV63</accession>
<dbReference type="Proteomes" id="UP000790709">
    <property type="component" value="Unassembled WGS sequence"/>
</dbReference>
<sequence length="301" mass="33470">MCEDIWFDDGNIVLHVDKTIFRVHRSILAKHSSILRSMLSLPQPDNDQGKALPVIPLYDSAADAKELLMVLYNPFYFSNARHSFGFLSGISRLSTKYDIPSLRGEAINQLKCIFPTTFNAFEFMPSREAVESLAIRAVNLARETDCWEILPCAFYYCSRLPIPNIVRGTSGARLSRNDVDVCIIGRDLLLKKQRKVSHPFLYAPPPGLPKPSPNGRPGGCSAPATCVEGGNPGAVLKYLNGLDMLTPMALEIFTDWQKIGRCGACGDKQAAVHWIAVEKVWEELPQIFGLGTWESIEKRGD</sequence>
<protein>
    <submittedName>
        <fullName evidence="1">Uncharacterized protein</fullName>
    </submittedName>
</protein>
<keyword evidence="2" id="KW-1185">Reference proteome</keyword>
<dbReference type="EMBL" id="MU266350">
    <property type="protein sequence ID" value="KAH7928727.1"/>
    <property type="molecule type" value="Genomic_DNA"/>
</dbReference>
<evidence type="ECO:0000313" key="1">
    <source>
        <dbReference type="EMBL" id="KAH7928727.1"/>
    </source>
</evidence>
<proteinExistence type="predicted"/>
<comment type="caution">
    <text evidence="1">The sequence shown here is derived from an EMBL/GenBank/DDBJ whole genome shotgun (WGS) entry which is preliminary data.</text>
</comment>
<reference evidence="1" key="1">
    <citation type="journal article" date="2021" name="New Phytol.">
        <title>Evolutionary innovations through gain and loss of genes in the ectomycorrhizal Boletales.</title>
        <authorList>
            <person name="Wu G."/>
            <person name="Miyauchi S."/>
            <person name="Morin E."/>
            <person name="Kuo A."/>
            <person name="Drula E."/>
            <person name="Varga T."/>
            <person name="Kohler A."/>
            <person name="Feng B."/>
            <person name="Cao Y."/>
            <person name="Lipzen A."/>
            <person name="Daum C."/>
            <person name="Hundley H."/>
            <person name="Pangilinan J."/>
            <person name="Johnson J."/>
            <person name="Barry K."/>
            <person name="LaButti K."/>
            <person name="Ng V."/>
            <person name="Ahrendt S."/>
            <person name="Min B."/>
            <person name="Choi I.G."/>
            <person name="Park H."/>
            <person name="Plett J.M."/>
            <person name="Magnuson J."/>
            <person name="Spatafora J.W."/>
            <person name="Nagy L.G."/>
            <person name="Henrissat B."/>
            <person name="Grigoriev I.V."/>
            <person name="Yang Z.L."/>
            <person name="Xu J."/>
            <person name="Martin F.M."/>
        </authorList>
    </citation>
    <scope>NUCLEOTIDE SEQUENCE</scope>
    <source>
        <strain evidence="1">KUC20120723A-06</strain>
    </source>
</reference>
<organism evidence="1 2">
    <name type="scientific">Leucogyrophana mollusca</name>
    <dbReference type="NCBI Taxonomy" id="85980"/>
    <lineage>
        <taxon>Eukaryota</taxon>
        <taxon>Fungi</taxon>
        <taxon>Dikarya</taxon>
        <taxon>Basidiomycota</taxon>
        <taxon>Agaricomycotina</taxon>
        <taxon>Agaricomycetes</taxon>
        <taxon>Agaricomycetidae</taxon>
        <taxon>Boletales</taxon>
        <taxon>Boletales incertae sedis</taxon>
        <taxon>Leucogyrophana</taxon>
    </lineage>
</organism>
<gene>
    <name evidence="1" type="ORF">BV22DRAFT_1004316</name>
</gene>
<name>A0ACB8BV63_9AGAM</name>
<evidence type="ECO:0000313" key="2">
    <source>
        <dbReference type="Proteomes" id="UP000790709"/>
    </source>
</evidence>